<dbReference type="InterPro" id="IPR051683">
    <property type="entry name" value="Enoyl-CoA_Hydratase/Isomerase"/>
</dbReference>
<dbReference type="PANTHER" id="PTHR42964:SF1">
    <property type="entry name" value="POLYKETIDE BIOSYNTHESIS ENOYL-COA HYDRATASE PKSH-RELATED"/>
    <property type="match status" value="1"/>
</dbReference>
<dbReference type="PANTHER" id="PTHR42964">
    <property type="entry name" value="ENOYL-COA HYDRATASE"/>
    <property type="match status" value="1"/>
</dbReference>
<comment type="similarity">
    <text evidence="1">Belongs to the enoyl-CoA hydratase/isomerase family.</text>
</comment>
<name>A0A1M5S8Q3_9EURY</name>
<accession>A0A1M5S8Q3</accession>
<evidence type="ECO:0000313" key="2">
    <source>
        <dbReference type="EMBL" id="SHH34830.1"/>
    </source>
</evidence>
<sequence>MIRYDLTGEVATVTFDRPEKRNALTLEGLAEFRDALDRGAEEARAVVLRGAGDAFCAGDDIASVAGLGDEVAPATLATRLYDALFGPERVEVPVIAAVDGPAYGGGFEIVAAADLAVATADATFALPEASIGAYPPYAVARVGEACGRKRLLELALTGDPVDAGTAAEWGLLNRVVGEGDFDDAVSDLTEAVCAAPAPAVALVKRYVRAAAADPDERARLVEGFSAVADEPECLAAAERFLSGST</sequence>
<reference evidence="2 3" key="1">
    <citation type="submission" date="2016-11" db="EMBL/GenBank/DDBJ databases">
        <authorList>
            <person name="Jaros S."/>
            <person name="Januszkiewicz K."/>
            <person name="Wedrychowicz H."/>
        </authorList>
    </citation>
    <scope>NUCLEOTIDE SEQUENCE [LARGE SCALE GENOMIC DNA]</scope>
    <source>
        <strain evidence="2 3">DSM 9297</strain>
    </source>
</reference>
<dbReference type="Proteomes" id="UP000184357">
    <property type="component" value="Unassembled WGS sequence"/>
</dbReference>
<gene>
    <name evidence="2" type="ORF">SAMN05443636_2377</name>
</gene>
<dbReference type="SUPFAM" id="SSF52096">
    <property type="entry name" value="ClpP/crotonase"/>
    <property type="match status" value="1"/>
</dbReference>
<proteinExistence type="inferred from homology"/>
<dbReference type="InterPro" id="IPR001753">
    <property type="entry name" value="Enoyl-CoA_hydra/iso"/>
</dbReference>
<dbReference type="Pfam" id="PF00378">
    <property type="entry name" value="ECH_1"/>
    <property type="match status" value="1"/>
</dbReference>
<dbReference type="EMBL" id="FQWV01000006">
    <property type="protein sequence ID" value="SHH34830.1"/>
    <property type="molecule type" value="Genomic_DNA"/>
</dbReference>
<keyword evidence="3" id="KW-1185">Reference proteome</keyword>
<dbReference type="RefSeq" id="WP_073309817.1">
    <property type="nucleotide sequence ID" value="NZ_FQWV01000006.1"/>
</dbReference>
<dbReference type="STRING" id="43928.SAMN05443636_2377"/>
<protein>
    <submittedName>
        <fullName evidence="2">Enoyl-CoA hydratase/carnithine racemase</fullName>
    </submittedName>
</protein>
<dbReference type="CDD" id="cd06558">
    <property type="entry name" value="crotonase-like"/>
    <property type="match status" value="1"/>
</dbReference>
<organism evidence="2 3">
    <name type="scientific">Halobaculum gomorrense</name>
    <dbReference type="NCBI Taxonomy" id="43928"/>
    <lineage>
        <taxon>Archaea</taxon>
        <taxon>Methanobacteriati</taxon>
        <taxon>Methanobacteriota</taxon>
        <taxon>Stenosarchaea group</taxon>
        <taxon>Halobacteria</taxon>
        <taxon>Halobacteriales</taxon>
        <taxon>Haloferacaceae</taxon>
        <taxon>Halobaculum</taxon>
    </lineage>
</organism>
<evidence type="ECO:0000313" key="3">
    <source>
        <dbReference type="Proteomes" id="UP000184357"/>
    </source>
</evidence>
<evidence type="ECO:0000256" key="1">
    <source>
        <dbReference type="ARBA" id="ARBA00005254"/>
    </source>
</evidence>
<dbReference type="OrthoDB" id="27846at2157"/>
<dbReference type="Gene3D" id="3.90.226.10">
    <property type="entry name" value="2-enoyl-CoA Hydratase, Chain A, domain 1"/>
    <property type="match status" value="1"/>
</dbReference>
<dbReference type="AlphaFoldDB" id="A0A1M5S8Q3"/>
<dbReference type="InterPro" id="IPR029045">
    <property type="entry name" value="ClpP/crotonase-like_dom_sf"/>
</dbReference>